<protein>
    <submittedName>
        <fullName evidence="4">GNAT family N-acetyltransferase</fullName>
    </submittedName>
</protein>
<dbReference type="Pfam" id="PF00583">
    <property type="entry name" value="Acetyltransf_1"/>
    <property type="match status" value="2"/>
</dbReference>
<evidence type="ECO:0000256" key="2">
    <source>
        <dbReference type="ARBA" id="ARBA00023315"/>
    </source>
</evidence>
<dbReference type="PROSITE" id="PS51186">
    <property type="entry name" value="GNAT"/>
    <property type="match status" value="2"/>
</dbReference>
<evidence type="ECO:0000313" key="5">
    <source>
        <dbReference type="Proteomes" id="UP000306038"/>
    </source>
</evidence>
<evidence type="ECO:0000259" key="3">
    <source>
        <dbReference type="PROSITE" id="PS51186"/>
    </source>
</evidence>
<keyword evidence="2" id="KW-0012">Acyltransferase</keyword>
<dbReference type="RefSeq" id="WP_076595009.1">
    <property type="nucleotide sequence ID" value="NZ_SDLV01000031.1"/>
</dbReference>
<dbReference type="EMBL" id="SDLV01000031">
    <property type="protein sequence ID" value="THV57480.1"/>
    <property type="molecule type" value="Genomic_DNA"/>
</dbReference>
<dbReference type="InterPro" id="IPR050680">
    <property type="entry name" value="YpeA/RimI_acetyltransf"/>
</dbReference>
<dbReference type="InterPro" id="IPR000182">
    <property type="entry name" value="GNAT_dom"/>
</dbReference>
<gene>
    <name evidence="4" type="ORF">EK417_15755</name>
</gene>
<keyword evidence="5" id="KW-1185">Reference proteome</keyword>
<comment type="caution">
    <text evidence="4">The sequence shown here is derived from an EMBL/GenBank/DDBJ whole genome shotgun (WGS) entry which is preliminary data.</text>
</comment>
<dbReference type="InterPro" id="IPR016181">
    <property type="entry name" value="Acyl_CoA_acyltransferase"/>
</dbReference>
<dbReference type="PANTHER" id="PTHR43420">
    <property type="entry name" value="ACETYLTRANSFERASE"/>
    <property type="match status" value="1"/>
</dbReference>
<dbReference type="PANTHER" id="PTHR43420:SF44">
    <property type="entry name" value="ACETYLTRANSFERASE YPEA"/>
    <property type="match status" value="1"/>
</dbReference>
<feature type="domain" description="N-acetyltransferase" evidence="3">
    <location>
        <begin position="1"/>
        <end position="164"/>
    </location>
</feature>
<proteinExistence type="predicted"/>
<name>A0ABY2R458_9FLAO</name>
<sequence length="282" mass="32046">MEFKTLADITTDELLFVFNHSFSDYVVPFHLTKEVLVAKIAAEKLDMNISAGAFEEGKLVAFILQSEKIENGEKIIYNGGTGVVPESRGKGLVRKMYDFIIPVLKERNANTLLLEVIEGNQPAIRAYENLGFKIVRRLLCFNGSIKQNGKENTEVSIRDLKDFQWNVLCSFWDIEPSWQGSVFVLKPMPENYVTLGAYKDENLVGYIVYGPASRKIYQFAVDKNYRNQGIGTKLFNAIREKNNGQTIALNNVDDSSENTSKFLSERVGLNNWLSQFEMKRSI</sequence>
<feature type="domain" description="N-acetyltransferase" evidence="3">
    <location>
        <begin position="155"/>
        <end position="282"/>
    </location>
</feature>
<evidence type="ECO:0000256" key="1">
    <source>
        <dbReference type="ARBA" id="ARBA00022679"/>
    </source>
</evidence>
<reference evidence="4 5" key="1">
    <citation type="submission" date="2019-01" db="EMBL/GenBank/DDBJ databases">
        <authorList>
            <person name="B I."/>
            <person name="Ch S."/>
            <person name="Ch V.R."/>
        </authorList>
    </citation>
    <scope>NUCLEOTIDE SEQUENCE [LARGE SCALE GENOMIC DNA]</scope>
    <source>
        <strain evidence="4 5">JC507</strain>
    </source>
</reference>
<keyword evidence="1" id="KW-0808">Transferase</keyword>
<accession>A0ABY2R458</accession>
<dbReference type="CDD" id="cd04301">
    <property type="entry name" value="NAT_SF"/>
    <property type="match status" value="2"/>
</dbReference>
<organism evidence="4 5">
    <name type="scientific">Chryseobacterium candidae</name>
    <dbReference type="NCBI Taxonomy" id="1978493"/>
    <lineage>
        <taxon>Bacteria</taxon>
        <taxon>Pseudomonadati</taxon>
        <taxon>Bacteroidota</taxon>
        <taxon>Flavobacteriia</taxon>
        <taxon>Flavobacteriales</taxon>
        <taxon>Weeksellaceae</taxon>
        <taxon>Chryseobacterium group</taxon>
        <taxon>Chryseobacterium</taxon>
    </lineage>
</organism>
<dbReference type="Gene3D" id="3.40.630.30">
    <property type="match status" value="2"/>
</dbReference>
<dbReference type="Proteomes" id="UP000306038">
    <property type="component" value="Unassembled WGS sequence"/>
</dbReference>
<dbReference type="SUPFAM" id="SSF55729">
    <property type="entry name" value="Acyl-CoA N-acyltransferases (Nat)"/>
    <property type="match status" value="1"/>
</dbReference>
<evidence type="ECO:0000313" key="4">
    <source>
        <dbReference type="EMBL" id="THV57480.1"/>
    </source>
</evidence>